<name>A0ACB6RHA3_9PLEO</name>
<evidence type="ECO:0000313" key="1">
    <source>
        <dbReference type="EMBL" id="KAF2477712.1"/>
    </source>
</evidence>
<organism evidence="1 2">
    <name type="scientific">Lindgomyces ingoldianus</name>
    <dbReference type="NCBI Taxonomy" id="673940"/>
    <lineage>
        <taxon>Eukaryota</taxon>
        <taxon>Fungi</taxon>
        <taxon>Dikarya</taxon>
        <taxon>Ascomycota</taxon>
        <taxon>Pezizomycotina</taxon>
        <taxon>Dothideomycetes</taxon>
        <taxon>Pleosporomycetidae</taxon>
        <taxon>Pleosporales</taxon>
        <taxon>Lindgomycetaceae</taxon>
        <taxon>Lindgomyces</taxon>
    </lineage>
</organism>
<dbReference type="EMBL" id="MU003492">
    <property type="protein sequence ID" value="KAF2477712.1"/>
    <property type="molecule type" value="Genomic_DNA"/>
</dbReference>
<comment type="caution">
    <text evidence="1">The sequence shown here is derived from an EMBL/GenBank/DDBJ whole genome shotgun (WGS) entry which is preliminary data.</text>
</comment>
<accession>A0ACB6RHA3</accession>
<keyword evidence="2" id="KW-1185">Reference proteome</keyword>
<dbReference type="Proteomes" id="UP000799755">
    <property type="component" value="Unassembled WGS sequence"/>
</dbReference>
<evidence type="ECO:0000313" key="2">
    <source>
        <dbReference type="Proteomes" id="UP000799755"/>
    </source>
</evidence>
<sequence length="218" mass="24824">MKFKLLLDSAANLMPQSYEKQTCLQIAIRNVHFPKKLVKDMEAIVLLIQYGVDIFATDDPGRSIFDDAYECDHNDYLGLVVGTKVISGHCAITMRFQKFYLKEDEDINIKELFKPRIEGEDKEDKGDFSASETEEGEQGDEEEVSSSRVGEPDEEYGREMPKSESEEVCLTNSEQNLSDHAGGHPEGLLVSIEKARRRLGYEPLCSTDEGIWRTIEWF</sequence>
<proteinExistence type="predicted"/>
<gene>
    <name evidence="1" type="ORF">BDR25DRAFT_308592</name>
</gene>
<reference evidence="1" key="1">
    <citation type="journal article" date="2020" name="Stud. Mycol.">
        <title>101 Dothideomycetes genomes: a test case for predicting lifestyles and emergence of pathogens.</title>
        <authorList>
            <person name="Haridas S."/>
            <person name="Albert R."/>
            <person name="Binder M."/>
            <person name="Bloem J."/>
            <person name="Labutti K."/>
            <person name="Salamov A."/>
            <person name="Andreopoulos B."/>
            <person name="Baker S."/>
            <person name="Barry K."/>
            <person name="Bills G."/>
            <person name="Bluhm B."/>
            <person name="Cannon C."/>
            <person name="Castanera R."/>
            <person name="Culley D."/>
            <person name="Daum C."/>
            <person name="Ezra D."/>
            <person name="Gonzalez J."/>
            <person name="Henrissat B."/>
            <person name="Kuo A."/>
            <person name="Liang C."/>
            <person name="Lipzen A."/>
            <person name="Lutzoni F."/>
            <person name="Magnuson J."/>
            <person name="Mondo S."/>
            <person name="Nolan M."/>
            <person name="Ohm R."/>
            <person name="Pangilinan J."/>
            <person name="Park H.-J."/>
            <person name="Ramirez L."/>
            <person name="Alfaro M."/>
            <person name="Sun H."/>
            <person name="Tritt A."/>
            <person name="Yoshinaga Y."/>
            <person name="Zwiers L.-H."/>
            <person name="Turgeon B."/>
            <person name="Goodwin S."/>
            <person name="Spatafora J."/>
            <person name="Crous P."/>
            <person name="Grigoriev I."/>
        </authorList>
    </citation>
    <scope>NUCLEOTIDE SEQUENCE</scope>
    <source>
        <strain evidence="1">ATCC 200398</strain>
    </source>
</reference>
<protein>
    <submittedName>
        <fullName evidence="1">Uncharacterized protein</fullName>
    </submittedName>
</protein>